<reference evidence="4 5" key="1">
    <citation type="submission" date="2015-11" db="EMBL/GenBank/DDBJ databases">
        <authorList>
            <person name="Zhang Y."/>
            <person name="Guo Z."/>
        </authorList>
    </citation>
    <scope>NUCLEOTIDE SEQUENCE [LARGE SCALE GENOMIC DNA]</scope>
    <source>
        <strain evidence="4 5">YFY001</strain>
    </source>
</reference>
<dbReference type="AlphaFoldDB" id="A0A1L3MKI7"/>
<accession>A0A1L3MKI7</accession>
<keyword evidence="2" id="KW-1133">Transmembrane helix</keyword>
<organism evidence="4 5">
    <name type="scientific">Janibacter indicus</name>
    <dbReference type="NCBI Taxonomy" id="857417"/>
    <lineage>
        <taxon>Bacteria</taxon>
        <taxon>Bacillati</taxon>
        <taxon>Actinomycetota</taxon>
        <taxon>Actinomycetes</taxon>
        <taxon>Micrococcales</taxon>
        <taxon>Intrasporangiaceae</taxon>
        <taxon>Janibacter</taxon>
    </lineage>
</organism>
<dbReference type="KEGG" id="jte:ASJ30_16290"/>
<proteinExistence type="predicted"/>
<keyword evidence="3" id="KW-0732">Signal</keyword>
<feature type="chain" id="PRO_5012521197" evidence="3">
    <location>
        <begin position="29"/>
        <end position="680"/>
    </location>
</feature>
<evidence type="ECO:0000313" key="4">
    <source>
        <dbReference type="EMBL" id="APH02903.1"/>
    </source>
</evidence>
<evidence type="ECO:0000256" key="3">
    <source>
        <dbReference type="SAM" id="SignalP"/>
    </source>
</evidence>
<feature type="signal peptide" evidence="3">
    <location>
        <begin position="1"/>
        <end position="28"/>
    </location>
</feature>
<gene>
    <name evidence="4" type="ORF">ASJ30_16290</name>
</gene>
<evidence type="ECO:0000256" key="1">
    <source>
        <dbReference type="SAM" id="MobiDB-lite"/>
    </source>
</evidence>
<sequence length="680" mass="71033">MAAARRRRLSAGIAGLLLALLVALPVAAAPAVAPAGPGDARITITSITPVVDGDGTATVRGRVSNTGSETLDGPRVAVVPQEAGSGRSDIAEWAKGDTPVSGTALAATTLDDVPAGGSATFTLQVDGTDLLPGTSAGAAWVSIQTDARAVHTFIGVHRTKEYEPLDVLWGVPLLLPADRRLWSTGRDDRTRAWQETLGEDSRLAALTAEEPADDEFWLVDPSLLDVPATGGDVQDAERDVRRGFAATLRERIVGSRTLVLADADADVAAGAESEPAGRLVSARLADGARVAQALGARSDVLWPADGLATGERAEALHELRPGGVDPTLLVPSTSLEPSGFTPTGGERTSAGSPVVVRDGPLSQVVEGLASDADVTLARQQLVAETAAVLRERPGTSRTVVIVPDRGSTPSATAWQELRDSADDIPWLGGGDLRSTLDHARDAEASQTPRTRGQIADATRPAATPGPMLAESRAQRLLRDARSMATFASVRSDGTGWRSQMQTSLQQLTSTRWRGHGYGFIRMHDEIEQEVTLARDDLVVSSGDVNFFADTGRLQITIVNNTDVQLSNLAVRLTPGNHSLRIDEQPELVTIGPGGRQTVTVQASALAAGQVPVDVAVTTPGGREIAAPASLQVKVRPTGDSIYWVIGGAAALLLAAGTWRTVRGGRRARAAAPETTDPEGT</sequence>
<dbReference type="RefSeq" id="WP_072626028.1">
    <property type="nucleotide sequence ID" value="NZ_CP013290.1"/>
</dbReference>
<protein>
    <submittedName>
        <fullName evidence="4">Uncharacterized protein</fullName>
    </submittedName>
</protein>
<feature type="transmembrane region" description="Helical" evidence="2">
    <location>
        <begin position="640"/>
        <end position="658"/>
    </location>
</feature>
<evidence type="ECO:0000256" key="2">
    <source>
        <dbReference type="SAM" id="Phobius"/>
    </source>
</evidence>
<dbReference type="InterPro" id="IPR046112">
    <property type="entry name" value="DUF6049"/>
</dbReference>
<feature type="region of interest" description="Disordered" evidence="1">
    <location>
        <begin position="440"/>
        <end position="466"/>
    </location>
</feature>
<dbReference type="Pfam" id="PF19516">
    <property type="entry name" value="DUF6049"/>
    <property type="match status" value="1"/>
</dbReference>
<dbReference type="EMBL" id="CP013290">
    <property type="protein sequence ID" value="APH02903.1"/>
    <property type="molecule type" value="Genomic_DNA"/>
</dbReference>
<dbReference type="Proteomes" id="UP000182938">
    <property type="component" value="Chromosome"/>
</dbReference>
<keyword evidence="5" id="KW-1185">Reference proteome</keyword>
<keyword evidence="2" id="KW-0472">Membrane</keyword>
<evidence type="ECO:0000313" key="5">
    <source>
        <dbReference type="Proteomes" id="UP000182938"/>
    </source>
</evidence>
<name>A0A1L3MKI7_9MICO</name>
<keyword evidence="2" id="KW-0812">Transmembrane</keyword>